<dbReference type="Proteomes" id="UP000434522">
    <property type="component" value="Segment"/>
</dbReference>
<name>A0A6B9IB76_9CAUD</name>
<organism evidence="2 3">
    <name type="scientific">Klebsiella phage VLC1</name>
    <dbReference type="NCBI Taxonomy" id="2686204"/>
    <lineage>
        <taxon>Viruses</taxon>
        <taxon>Duplodnaviria</taxon>
        <taxon>Heunggongvirae</taxon>
        <taxon>Uroviricota</taxon>
        <taxon>Caudoviricetes</taxon>
        <taxon>Autographivirales</taxon>
        <taxon>Autoscriptoviridae</taxon>
        <taxon>Slopekvirinae</taxon>
        <taxon>Drulisvirus</taxon>
        <taxon>Drulisvirus VLC1</taxon>
    </lineage>
</organism>
<keyword evidence="1" id="KW-0472">Membrane</keyword>
<protein>
    <submittedName>
        <fullName evidence="2">Uncharacterized protein</fullName>
    </submittedName>
</protein>
<sequence>MNYAMMISTVLVLLTVSVGCIRQLLREHKQKQDK</sequence>
<keyword evidence="3" id="KW-1185">Reference proteome</keyword>
<evidence type="ECO:0000313" key="3">
    <source>
        <dbReference type="Proteomes" id="UP000434522"/>
    </source>
</evidence>
<accession>A0A6B9IB76</accession>
<keyword evidence="1" id="KW-1133">Transmembrane helix</keyword>
<proteinExistence type="predicted"/>
<reference evidence="2 3" key="1">
    <citation type="submission" date="2019-12" db="EMBL/GenBank/DDBJ databases">
        <title>Isolation of novel and strongly lytic Klebsiella pneumoniae phages in Valencia (Spain).</title>
        <authorList>
            <person name="Domingo-Calap P."/>
            <person name="Beamud B."/>
            <person name="Vienne J."/>
            <person name="Gonzalez-Candelas F."/>
            <person name="Sanjuan R."/>
        </authorList>
    </citation>
    <scope>NUCLEOTIDE SEQUENCE [LARGE SCALE GENOMIC DNA]</scope>
</reference>
<evidence type="ECO:0000313" key="2">
    <source>
        <dbReference type="EMBL" id="QGZ00711.1"/>
    </source>
</evidence>
<feature type="transmembrane region" description="Helical" evidence="1">
    <location>
        <begin position="6"/>
        <end position="25"/>
    </location>
</feature>
<dbReference type="EMBL" id="MN794000">
    <property type="protein sequence ID" value="QGZ00711.1"/>
    <property type="molecule type" value="Genomic_DNA"/>
</dbReference>
<keyword evidence="1" id="KW-0812">Transmembrane</keyword>
<evidence type="ECO:0000256" key="1">
    <source>
        <dbReference type="SAM" id="Phobius"/>
    </source>
</evidence>